<dbReference type="InterPro" id="IPR058257">
    <property type="entry name" value="CorA-like_dom"/>
</dbReference>
<dbReference type="Proteomes" id="UP000070700">
    <property type="component" value="Unassembled WGS sequence"/>
</dbReference>
<dbReference type="Gene3D" id="1.20.58.340">
    <property type="entry name" value="Magnesium transport protein CorA, transmembrane region"/>
    <property type="match status" value="1"/>
</dbReference>
<organism evidence="3 4">
    <name type="scientific">Mollisia scopiformis</name>
    <name type="common">Conifer needle endophyte fungus</name>
    <name type="synonym">Phialocephala scopiformis</name>
    <dbReference type="NCBI Taxonomy" id="149040"/>
    <lineage>
        <taxon>Eukaryota</taxon>
        <taxon>Fungi</taxon>
        <taxon>Dikarya</taxon>
        <taxon>Ascomycota</taxon>
        <taxon>Pezizomycotina</taxon>
        <taxon>Leotiomycetes</taxon>
        <taxon>Helotiales</taxon>
        <taxon>Mollisiaceae</taxon>
        <taxon>Mollisia</taxon>
    </lineage>
</organism>
<keyword evidence="4" id="KW-1185">Reference proteome</keyword>
<gene>
    <name evidence="3" type="ORF">LY89DRAFT_729158</name>
</gene>
<dbReference type="InParanoid" id="A0A194XN04"/>
<evidence type="ECO:0000313" key="4">
    <source>
        <dbReference type="Proteomes" id="UP000070700"/>
    </source>
</evidence>
<evidence type="ECO:0000256" key="1">
    <source>
        <dbReference type="SAM" id="Phobius"/>
    </source>
</evidence>
<keyword evidence="1" id="KW-0812">Transmembrane</keyword>
<accession>A0A194XN04</accession>
<sequence length="516" mass="59833">MHGIEWVDSTVIEDIDITFKQTFVLDKKDSNLVLKRLRPISETNGDSEALKFLWTTDVSDFEAIQNFSHRADPCQIYCIRQKHSYARLYITKELFDQLLIAYSVFSRIWDFVLPFSFKTRESDLVNAPFRFRQLEHLKSPELGSFECAYGFRYVELNHRTLARRENPDYDPWSVRQSAVYQRYDSKYNRIMFILITPSETARKNLEEAVKNAIARPGRLNAFDLHRILLSTLHENWRLYVRSLENLMTQQSERVVLAEVKDENTKLSPLTDLKVNFVDRQRLKMIEDKVLDLVIIFESLYNTLAKLRKQCETHCLGAACYECNCASIIDELEEQMHEAEVNLKKADILHKRAQGTAQLLSDLLDYENAQIAQVNEKALNGLVKETKDENSKMRVLTERSTADAAAVKILTVITLIYLPVTVVANFFSSQLIRVDEGGAISVVSGSWWFAVISVPLTIITFIVWRWWVSHAIKAQERRQEESILDVDEVRSLRSKCSWASVLRSRPRRRPHDDITGA</sequence>
<keyword evidence="1" id="KW-0472">Membrane</keyword>
<dbReference type="KEGG" id="psco:LY89DRAFT_729158"/>
<protein>
    <recommendedName>
        <fullName evidence="2">CorA-like transporter domain-containing protein</fullName>
    </recommendedName>
</protein>
<feature type="transmembrane region" description="Helical" evidence="1">
    <location>
        <begin position="446"/>
        <end position="467"/>
    </location>
</feature>
<dbReference type="STRING" id="149040.A0A194XN04"/>
<dbReference type="OrthoDB" id="5396681at2759"/>
<feature type="transmembrane region" description="Helical" evidence="1">
    <location>
        <begin position="408"/>
        <end position="426"/>
    </location>
</feature>
<evidence type="ECO:0000259" key="2">
    <source>
        <dbReference type="Pfam" id="PF26616"/>
    </source>
</evidence>
<keyword evidence="1" id="KW-1133">Transmembrane helix</keyword>
<dbReference type="EMBL" id="KQ947407">
    <property type="protein sequence ID" value="KUJ21645.1"/>
    <property type="molecule type" value="Genomic_DNA"/>
</dbReference>
<feature type="domain" description="CorA-like transporter" evidence="2">
    <location>
        <begin position="69"/>
        <end position="254"/>
    </location>
</feature>
<dbReference type="GeneID" id="28829076"/>
<evidence type="ECO:0000313" key="3">
    <source>
        <dbReference type="EMBL" id="KUJ21645.1"/>
    </source>
</evidence>
<dbReference type="Pfam" id="PF26616">
    <property type="entry name" value="CorA-like"/>
    <property type="match status" value="1"/>
</dbReference>
<dbReference type="AlphaFoldDB" id="A0A194XN04"/>
<name>A0A194XN04_MOLSC</name>
<proteinExistence type="predicted"/>
<dbReference type="RefSeq" id="XP_018076000.1">
    <property type="nucleotide sequence ID" value="XM_018219350.1"/>
</dbReference>
<reference evidence="3 4" key="1">
    <citation type="submission" date="2015-10" db="EMBL/GenBank/DDBJ databases">
        <title>Full genome of DAOMC 229536 Phialocephala scopiformis, a fungal endophyte of spruce producing the potent anti-insectan compound rugulosin.</title>
        <authorList>
            <consortium name="DOE Joint Genome Institute"/>
            <person name="Walker A.K."/>
            <person name="Frasz S.L."/>
            <person name="Seifert K.A."/>
            <person name="Miller J.D."/>
            <person name="Mondo S.J."/>
            <person name="Labutti K."/>
            <person name="Lipzen A."/>
            <person name="Dockter R."/>
            <person name="Kennedy M."/>
            <person name="Grigoriev I.V."/>
            <person name="Spatafora J.W."/>
        </authorList>
    </citation>
    <scope>NUCLEOTIDE SEQUENCE [LARGE SCALE GENOMIC DNA]</scope>
    <source>
        <strain evidence="3 4">CBS 120377</strain>
    </source>
</reference>